<evidence type="ECO:0000256" key="1">
    <source>
        <dbReference type="SAM" id="MobiDB-lite"/>
    </source>
</evidence>
<feature type="compositionally biased region" description="Polar residues" evidence="1">
    <location>
        <begin position="54"/>
        <end position="84"/>
    </location>
</feature>
<dbReference type="EMBL" id="FNJB01000019">
    <property type="protein sequence ID" value="SDP87286.1"/>
    <property type="molecule type" value="Genomic_DNA"/>
</dbReference>
<evidence type="ECO:0000313" key="4">
    <source>
        <dbReference type="Proteomes" id="UP000199651"/>
    </source>
</evidence>
<evidence type="ECO:0000256" key="2">
    <source>
        <dbReference type="SAM" id="SignalP"/>
    </source>
</evidence>
<gene>
    <name evidence="3" type="ORF">SAMN05192558_1193</name>
</gene>
<keyword evidence="4" id="KW-1185">Reference proteome</keyword>
<feature type="chain" id="PRO_5011787795" evidence="2">
    <location>
        <begin position="22"/>
        <end position="233"/>
    </location>
</feature>
<dbReference type="Proteomes" id="UP000199651">
    <property type="component" value="Unassembled WGS sequence"/>
</dbReference>
<feature type="signal peptide" evidence="2">
    <location>
        <begin position="1"/>
        <end position="21"/>
    </location>
</feature>
<protein>
    <submittedName>
        <fullName evidence="3">Uncharacterized protein</fullName>
    </submittedName>
</protein>
<keyword evidence="2" id="KW-0732">Signal</keyword>
<accession>A0A1H0WAF6</accession>
<evidence type="ECO:0000313" key="3">
    <source>
        <dbReference type="EMBL" id="SDP87286.1"/>
    </source>
</evidence>
<feature type="region of interest" description="Disordered" evidence="1">
    <location>
        <begin position="22"/>
        <end position="97"/>
    </location>
</feature>
<organism evidence="3 4">
    <name type="scientific">Actinokineospora alba</name>
    <dbReference type="NCBI Taxonomy" id="504798"/>
    <lineage>
        <taxon>Bacteria</taxon>
        <taxon>Bacillati</taxon>
        <taxon>Actinomycetota</taxon>
        <taxon>Actinomycetes</taxon>
        <taxon>Pseudonocardiales</taxon>
        <taxon>Pseudonocardiaceae</taxon>
        <taxon>Actinokineospora</taxon>
    </lineage>
</organism>
<reference evidence="4" key="1">
    <citation type="submission" date="2016-10" db="EMBL/GenBank/DDBJ databases">
        <authorList>
            <person name="Varghese N."/>
            <person name="Submissions S."/>
        </authorList>
    </citation>
    <scope>NUCLEOTIDE SEQUENCE [LARGE SCALE GENOMIC DNA]</scope>
    <source>
        <strain evidence="4">IBRC-M 10655</strain>
    </source>
</reference>
<dbReference type="STRING" id="504798.SAMN05421871_115103"/>
<name>A0A1H0WAF6_9PSEU</name>
<proteinExistence type="predicted"/>
<sequence length="233" mass="23846">MSAVGGAAALSLLAGTAIVLAKPGPTQSVPGAEISATGDVTAPPTERSADPVPTSVNAPGNSGIRTGSVTGKPTSSTATPSSDFQPEDGTDGTVPFGPDGYLALRLGMTAEQAEATGLITPNVQPISSKGCKGYDYKGTPKEAARYAVVISPKYGLVRLANGPARPLTAEGLILGSSEGDMKKAYPTPAGSHGAVGEWVTQVPGHEDKRFWFLVRDGKVSAMRLELAVQDCYF</sequence>
<dbReference type="AlphaFoldDB" id="A0A1H0WAF6"/>